<name>F2NAF9_CORGP</name>
<evidence type="ECO:0000313" key="12">
    <source>
        <dbReference type="EMBL" id="AEB06486.1"/>
    </source>
</evidence>
<proteinExistence type="inferred from homology"/>
<dbReference type="RefSeq" id="WP_013708229.1">
    <property type="nucleotide sequence ID" value="NC_015389.1"/>
</dbReference>
<dbReference type="Gene3D" id="3.40.710.10">
    <property type="entry name" value="DD-peptidase/beta-lactamase superfamily"/>
    <property type="match status" value="1"/>
</dbReference>
<evidence type="ECO:0000313" key="13">
    <source>
        <dbReference type="Proteomes" id="UP000006851"/>
    </source>
</evidence>
<dbReference type="Pfam" id="PF00768">
    <property type="entry name" value="Peptidase_S11"/>
    <property type="match status" value="1"/>
</dbReference>
<dbReference type="InterPro" id="IPR012338">
    <property type="entry name" value="Beta-lactam/transpept-like"/>
</dbReference>
<accession>F2NAF9</accession>
<dbReference type="PRINTS" id="PR00725">
    <property type="entry name" value="DADACBPTASE1"/>
</dbReference>
<organism evidence="12 13">
    <name type="scientific">Coriobacterium glomerans (strain ATCC 49209 / DSM 20642 / JCM 10262 / PW2)</name>
    <dbReference type="NCBI Taxonomy" id="700015"/>
    <lineage>
        <taxon>Bacteria</taxon>
        <taxon>Bacillati</taxon>
        <taxon>Actinomycetota</taxon>
        <taxon>Coriobacteriia</taxon>
        <taxon>Coriobacteriales</taxon>
        <taxon>Coriobacteriaceae</taxon>
        <taxon>Coriobacterium</taxon>
    </lineage>
</organism>
<evidence type="ECO:0000256" key="1">
    <source>
        <dbReference type="ARBA" id="ARBA00007164"/>
    </source>
</evidence>
<dbReference type="PANTHER" id="PTHR21581:SF33">
    <property type="entry name" value="D-ALANYL-D-ALANINE CARBOXYPEPTIDASE DACB"/>
    <property type="match status" value="1"/>
</dbReference>
<gene>
    <name evidence="12" type="ordered locus">Corgl_0367</name>
</gene>
<evidence type="ECO:0000256" key="5">
    <source>
        <dbReference type="ARBA" id="ARBA00022984"/>
    </source>
</evidence>
<evidence type="ECO:0000256" key="3">
    <source>
        <dbReference type="ARBA" id="ARBA00022801"/>
    </source>
</evidence>
<keyword evidence="5" id="KW-0573">Peptidoglycan synthesis</keyword>
<evidence type="ECO:0000256" key="9">
    <source>
        <dbReference type="RuleBase" id="RU004016"/>
    </source>
</evidence>
<evidence type="ECO:0000256" key="2">
    <source>
        <dbReference type="ARBA" id="ARBA00022729"/>
    </source>
</evidence>
<dbReference type="Proteomes" id="UP000006851">
    <property type="component" value="Chromosome"/>
</dbReference>
<dbReference type="GO" id="GO:0008360">
    <property type="term" value="P:regulation of cell shape"/>
    <property type="evidence" value="ECO:0007669"/>
    <property type="project" value="UniProtKB-KW"/>
</dbReference>
<comment type="similarity">
    <text evidence="1 9">Belongs to the peptidase S11 family.</text>
</comment>
<sequence length="452" mass="47966">MNTSTRARLRSRLQRHASRLLIVICAVLALIVCMPARAHAETRADDLVCGESIAQRGLKQRNRPDIQAGHAIVMGRDGICYFERDADAQVKIASITKVMTALVALSHGKKSETIAVDRAAATVGEASAHLREGDALSLEDALRCLLIPSGNDAALAIATAIGSEIDPTSSDPDGVFVNAMNEKAKQLGCTGTNFTNPHGLDMDPWAGDMHSTARDVAIMVAAAMRDDTFRSIVGTGAARVTVRSADGASRTLELSDVNQMLNAQGNIGVKTGTTDEAGYCFAGAFSRDGNEVYTVVLGANTSQQRFDDSASLATWYYAHAKRKPAVSTDRTGAGGEALIARATCTDWSDRTVDVTTKDGIPDVTVFDLADPMKQHVELKEFKGTVHRGEDAGTLTLTEGGKTMATIKLVTAQESTGPNPVEWALVQLDRFTRMLEGKPSAAESSVFAVAPGS</sequence>
<reference evidence="13" key="1">
    <citation type="journal article" date="2013" name="Stand. Genomic Sci.">
        <title>Complete genome sequence of Coriobacterium glomerans type strain (PW2(T)) from the midgut of Pyrrhocoris apterus L. (red soldier bug).</title>
        <authorList>
            <person name="Stackebrandt E."/>
            <person name="Zeytun A."/>
            <person name="Lapidus A."/>
            <person name="Nolan M."/>
            <person name="Lucas S."/>
            <person name="Hammon N."/>
            <person name="Deshpande S."/>
            <person name="Cheng J.F."/>
            <person name="Tapia R."/>
            <person name="Goodwin L.A."/>
            <person name="Pitluck S."/>
            <person name="Liolios K."/>
            <person name="Pagani I."/>
            <person name="Ivanova N."/>
            <person name="Mavromatis K."/>
            <person name="Mikhailova N."/>
            <person name="Huntemann M."/>
            <person name="Pati A."/>
            <person name="Chen A."/>
            <person name="Palaniappan K."/>
            <person name="Chang Y.J."/>
            <person name="Land M."/>
            <person name="Hauser L."/>
            <person name="Rohde M."/>
            <person name="Pukall R."/>
            <person name="Goker M."/>
            <person name="Detter J.C."/>
            <person name="Woyke T."/>
            <person name="Bristow J."/>
            <person name="Eisen J.A."/>
            <person name="Markowitz V."/>
            <person name="Hugenholtz P."/>
            <person name="Kyrpides N.C."/>
            <person name="Klenk H.P."/>
        </authorList>
    </citation>
    <scope>NUCLEOTIDE SEQUENCE</scope>
    <source>
        <strain evidence="13">ATCC 49209 / DSM 20642 / JCM 10262 / PW2</strain>
    </source>
</reference>
<dbReference type="GO" id="GO:0006508">
    <property type="term" value="P:proteolysis"/>
    <property type="evidence" value="ECO:0007669"/>
    <property type="project" value="InterPro"/>
</dbReference>
<dbReference type="AlphaFoldDB" id="F2NAF9"/>
<dbReference type="eggNOG" id="COG1686">
    <property type="taxonomic scope" value="Bacteria"/>
</dbReference>
<keyword evidence="6" id="KW-0961">Cell wall biogenesis/degradation</keyword>
<dbReference type="InterPro" id="IPR018044">
    <property type="entry name" value="Peptidase_S11"/>
</dbReference>
<dbReference type="GO" id="GO:0071555">
    <property type="term" value="P:cell wall organization"/>
    <property type="evidence" value="ECO:0007669"/>
    <property type="project" value="UniProtKB-KW"/>
</dbReference>
<evidence type="ECO:0000256" key="10">
    <source>
        <dbReference type="SAM" id="SignalP"/>
    </source>
</evidence>
<keyword evidence="12" id="KW-0121">Carboxypeptidase</keyword>
<keyword evidence="4" id="KW-0133">Cell shape</keyword>
<dbReference type="GO" id="GO:0009002">
    <property type="term" value="F:serine-type D-Ala-D-Ala carboxypeptidase activity"/>
    <property type="evidence" value="ECO:0007669"/>
    <property type="project" value="InterPro"/>
</dbReference>
<feature type="active site" description="Acyl-ester intermediate" evidence="7">
    <location>
        <position position="94"/>
    </location>
</feature>
<feature type="binding site" evidence="8">
    <location>
        <position position="270"/>
    </location>
    <ligand>
        <name>substrate</name>
    </ligand>
</feature>
<dbReference type="PANTHER" id="PTHR21581">
    <property type="entry name" value="D-ALANYL-D-ALANINE CARBOXYPEPTIDASE"/>
    <property type="match status" value="1"/>
</dbReference>
<dbReference type="InterPro" id="IPR001967">
    <property type="entry name" value="Peptidase_S11_N"/>
</dbReference>
<feature type="chain" id="PRO_5003283575" evidence="10">
    <location>
        <begin position="41"/>
        <end position="452"/>
    </location>
</feature>
<keyword evidence="2 10" id="KW-0732">Signal</keyword>
<feature type="active site" evidence="7">
    <location>
        <position position="149"/>
    </location>
</feature>
<evidence type="ECO:0000256" key="8">
    <source>
        <dbReference type="PIRSR" id="PIRSR618044-2"/>
    </source>
</evidence>
<evidence type="ECO:0000256" key="7">
    <source>
        <dbReference type="PIRSR" id="PIRSR618044-1"/>
    </source>
</evidence>
<feature type="domain" description="Peptidase S11 D-alanyl-D-alanine carboxypeptidase A N-terminal" evidence="11">
    <location>
        <begin position="61"/>
        <end position="301"/>
    </location>
</feature>
<evidence type="ECO:0000259" key="11">
    <source>
        <dbReference type="Pfam" id="PF00768"/>
    </source>
</evidence>
<dbReference type="EMBL" id="CP002628">
    <property type="protein sequence ID" value="AEB06486.1"/>
    <property type="molecule type" value="Genomic_DNA"/>
</dbReference>
<evidence type="ECO:0000256" key="4">
    <source>
        <dbReference type="ARBA" id="ARBA00022960"/>
    </source>
</evidence>
<dbReference type="GO" id="GO:0009252">
    <property type="term" value="P:peptidoglycan biosynthetic process"/>
    <property type="evidence" value="ECO:0007669"/>
    <property type="project" value="UniProtKB-KW"/>
</dbReference>
<evidence type="ECO:0000256" key="6">
    <source>
        <dbReference type="ARBA" id="ARBA00023316"/>
    </source>
</evidence>
<dbReference type="SUPFAM" id="SSF56601">
    <property type="entry name" value="beta-lactamase/transpeptidase-like"/>
    <property type="match status" value="1"/>
</dbReference>
<feature type="signal peptide" evidence="10">
    <location>
        <begin position="1"/>
        <end position="40"/>
    </location>
</feature>
<protein>
    <submittedName>
        <fullName evidence="12">Peptidase S11 D-alanyl-D-alanine carboxypeptidase 1</fullName>
    </submittedName>
</protein>
<keyword evidence="13" id="KW-1185">Reference proteome</keyword>
<dbReference type="KEGG" id="cgo:Corgl_0367"/>
<keyword evidence="12" id="KW-0645">Protease</keyword>
<dbReference type="HOGENOM" id="CLU_027070_7_3_11"/>
<dbReference type="STRING" id="700015.Corgl_0367"/>
<feature type="active site" description="Proton acceptor" evidence="7">
    <location>
        <position position="97"/>
    </location>
</feature>
<keyword evidence="3" id="KW-0378">Hydrolase</keyword>